<comment type="caution">
    <text evidence="1">The sequence shown here is derived from an EMBL/GenBank/DDBJ whole genome shotgun (WGS) entry which is preliminary data.</text>
</comment>
<evidence type="ECO:0000313" key="2">
    <source>
        <dbReference type="Proteomes" id="UP000298097"/>
    </source>
</evidence>
<gene>
    <name evidence="1" type="ORF">EHO65_18215</name>
</gene>
<protein>
    <submittedName>
        <fullName evidence="1">Uncharacterized protein</fullName>
    </submittedName>
</protein>
<sequence>MNIGETGDNGFKEMDVVKWRQGTREEENLGLIIESVPPQTDVHKLYKKHHAKFRSHIVKVSRKYRFLIKHIDGRLFCAQACNLTRVEKKTPEYKTVMSMGVTKLPLNQHSIDGLKVLESLLTNYFDHLTIKRTNGGIIVHGSGHGVSGSGFSGIGNYDILKAIDRFTVEATPTAKITTHKKSQGKTRAGAA</sequence>
<dbReference type="Proteomes" id="UP000298097">
    <property type="component" value="Unassembled WGS sequence"/>
</dbReference>
<accession>A0A4R9GWT9</accession>
<dbReference type="AlphaFoldDB" id="A0A4R9GWT9"/>
<evidence type="ECO:0000313" key="1">
    <source>
        <dbReference type="EMBL" id="TGK36239.1"/>
    </source>
</evidence>
<name>A0A4R9GWT9_9LEPT</name>
<dbReference type="RefSeq" id="WP_135775976.1">
    <property type="nucleotide sequence ID" value="NZ_RQEY01000024.1"/>
</dbReference>
<proteinExistence type="predicted"/>
<organism evidence="1 2">
    <name type="scientific">Leptospira andrefontaineae</name>
    <dbReference type="NCBI Taxonomy" id="2484976"/>
    <lineage>
        <taxon>Bacteria</taxon>
        <taxon>Pseudomonadati</taxon>
        <taxon>Spirochaetota</taxon>
        <taxon>Spirochaetia</taxon>
        <taxon>Leptospirales</taxon>
        <taxon>Leptospiraceae</taxon>
        <taxon>Leptospira</taxon>
    </lineage>
</organism>
<reference evidence="1" key="1">
    <citation type="journal article" date="2019" name="PLoS Negl. Trop. Dis.">
        <title>Revisiting the worldwide diversity of Leptospira species in the environment.</title>
        <authorList>
            <person name="Vincent A.T."/>
            <person name="Schiettekatte O."/>
            <person name="Bourhy P."/>
            <person name="Veyrier F.J."/>
            <person name="Picardeau M."/>
        </authorList>
    </citation>
    <scope>NUCLEOTIDE SEQUENCE [LARGE SCALE GENOMIC DNA]</scope>
    <source>
        <strain evidence="1">201800301</strain>
    </source>
</reference>
<keyword evidence="2" id="KW-1185">Reference proteome</keyword>
<dbReference type="EMBL" id="RQEY01000024">
    <property type="protein sequence ID" value="TGK36239.1"/>
    <property type="molecule type" value="Genomic_DNA"/>
</dbReference>